<evidence type="ECO:0000313" key="3">
    <source>
        <dbReference type="EMBL" id="MEC0242507.1"/>
    </source>
</evidence>
<dbReference type="Pfam" id="PF05979">
    <property type="entry name" value="DUF896"/>
    <property type="match status" value="1"/>
</dbReference>
<organism evidence="3 4">
    <name type="scientific">Paenibacillus dokdonensis</name>
    <dbReference type="NCBI Taxonomy" id="2567944"/>
    <lineage>
        <taxon>Bacteria</taxon>
        <taxon>Bacillati</taxon>
        <taxon>Bacillota</taxon>
        <taxon>Bacilli</taxon>
        <taxon>Bacillales</taxon>
        <taxon>Paenibacillaceae</taxon>
        <taxon>Paenibacillus</taxon>
    </lineage>
</organism>
<name>A0ABU6GRY6_9BACL</name>
<keyword evidence="1 2" id="KW-0963">Cytoplasm</keyword>
<dbReference type="PANTHER" id="PTHR37300:SF2">
    <property type="entry name" value="UPF0291 PROTEIN BC_1827"/>
    <property type="match status" value="1"/>
</dbReference>
<gene>
    <name evidence="3" type="ORF">P4H66_22095</name>
</gene>
<evidence type="ECO:0000256" key="2">
    <source>
        <dbReference type="HAMAP-Rule" id="MF_01103"/>
    </source>
</evidence>
<dbReference type="PANTHER" id="PTHR37300">
    <property type="entry name" value="UPF0291 PROTEIN CBO2609/CLC_2481"/>
    <property type="match status" value="1"/>
</dbReference>
<comment type="similarity">
    <text evidence="2">Belongs to the UPF0291 family.</text>
</comment>
<dbReference type="InterPro" id="IPR009242">
    <property type="entry name" value="DUF896"/>
</dbReference>
<dbReference type="Gene3D" id="1.10.287.540">
    <property type="entry name" value="Helix hairpin bin"/>
    <property type="match status" value="1"/>
</dbReference>
<proteinExistence type="inferred from homology"/>
<dbReference type="SUPFAM" id="SSF158221">
    <property type="entry name" value="YnzC-like"/>
    <property type="match status" value="1"/>
</dbReference>
<protein>
    <recommendedName>
        <fullName evidence="2">UPF0291 protein P4H66_22095</fullName>
    </recommendedName>
</protein>
<keyword evidence="4" id="KW-1185">Reference proteome</keyword>
<comment type="subcellular location">
    <subcellularLocation>
        <location evidence="2">Cytoplasm</location>
    </subcellularLocation>
</comment>
<dbReference type="EMBL" id="JARLKZ010000016">
    <property type="protein sequence ID" value="MEC0242507.1"/>
    <property type="molecule type" value="Genomic_DNA"/>
</dbReference>
<comment type="caution">
    <text evidence="3">The sequence shown here is derived from an EMBL/GenBank/DDBJ whole genome shotgun (WGS) entry which is preliminary data.</text>
</comment>
<dbReference type="Proteomes" id="UP001344632">
    <property type="component" value="Unassembled WGS sequence"/>
</dbReference>
<accession>A0ABU6GRY6</accession>
<sequence length="78" mass="8980">MIPILARINELAKKERETGLSNAERVEQQVLREDYLREIRGQVLSSFSGLKVVDPLGNDVTPEKIRIKQNEEARKLLH</sequence>
<dbReference type="RefSeq" id="WP_326090281.1">
    <property type="nucleotide sequence ID" value="NZ_JARLKZ010000016.1"/>
</dbReference>
<reference evidence="3 4" key="1">
    <citation type="submission" date="2023-03" db="EMBL/GenBank/DDBJ databases">
        <title>Bacillus Genome Sequencing.</title>
        <authorList>
            <person name="Dunlap C."/>
        </authorList>
    </citation>
    <scope>NUCLEOTIDE SEQUENCE [LARGE SCALE GENOMIC DNA]</scope>
    <source>
        <strain evidence="3 4">BD-525</strain>
    </source>
</reference>
<evidence type="ECO:0000313" key="4">
    <source>
        <dbReference type="Proteomes" id="UP001344632"/>
    </source>
</evidence>
<dbReference type="HAMAP" id="MF_01103">
    <property type="entry name" value="UPF0291"/>
    <property type="match status" value="1"/>
</dbReference>
<evidence type="ECO:0000256" key="1">
    <source>
        <dbReference type="ARBA" id="ARBA00022490"/>
    </source>
</evidence>